<gene>
    <name evidence="2" type="ORF">VZT92_012868</name>
</gene>
<name>A0AAW1F121_ZOAVI</name>
<evidence type="ECO:0000313" key="2">
    <source>
        <dbReference type="EMBL" id="KAK9528719.1"/>
    </source>
</evidence>
<dbReference type="EMBL" id="JBCEZU010000111">
    <property type="protein sequence ID" value="KAK9528719.1"/>
    <property type="molecule type" value="Genomic_DNA"/>
</dbReference>
<feature type="region of interest" description="Disordered" evidence="1">
    <location>
        <begin position="1"/>
        <end position="72"/>
    </location>
</feature>
<reference evidence="2 3" key="1">
    <citation type="journal article" date="2024" name="Genome Biol. Evol.">
        <title>Chromosome-level genome assembly of the viviparous eelpout Zoarces viviparus.</title>
        <authorList>
            <person name="Fuhrmann N."/>
            <person name="Brasseur M.V."/>
            <person name="Bakowski C.E."/>
            <person name="Podsiadlowski L."/>
            <person name="Prost S."/>
            <person name="Krehenwinkel H."/>
            <person name="Mayer C."/>
        </authorList>
    </citation>
    <scope>NUCLEOTIDE SEQUENCE [LARGE SCALE GENOMIC DNA]</scope>
    <source>
        <strain evidence="2">NO-MEL_2022_Ind0_liver</strain>
    </source>
</reference>
<protein>
    <submittedName>
        <fullName evidence="2">Uncharacterized protein</fullName>
    </submittedName>
</protein>
<organism evidence="2 3">
    <name type="scientific">Zoarces viviparus</name>
    <name type="common">Viviparous eelpout</name>
    <name type="synonym">Blennius viviparus</name>
    <dbReference type="NCBI Taxonomy" id="48416"/>
    <lineage>
        <taxon>Eukaryota</taxon>
        <taxon>Metazoa</taxon>
        <taxon>Chordata</taxon>
        <taxon>Craniata</taxon>
        <taxon>Vertebrata</taxon>
        <taxon>Euteleostomi</taxon>
        <taxon>Actinopterygii</taxon>
        <taxon>Neopterygii</taxon>
        <taxon>Teleostei</taxon>
        <taxon>Neoteleostei</taxon>
        <taxon>Acanthomorphata</taxon>
        <taxon>Eupercaria</taxon>
        <taxon>Perciformes</taxon>
        <taxon>Cottioidei</taxon>
        <taxon>Zoarcales</taxon>
        <taxon>Zoarcidae</taxon>
        <taxon>Zoarcinae</taxon>
        <taxon>Zoarces</taxon>
    </lineage>
</organism>
<feature type="compositionally biased region" description="Basic and acidic residues" evidence="1">
    <location>
        <begin position="43"/>
        <end position="71"/>
    </location>
</feature>
<accession>A0AAW1F121</accession>
<evidence type="ECO:0000256" key="1">
    <source>
        <dbReference type="SAM" id="MobiDB-lite"/>
    </source>
</evidence>
<keyword evidence="3" id="KW-1185">Reference proteome</keyword>
<comment type="caution">
    <text evidence="2">The sequence shown here is derived from an EMBL/GenBank/DDBJ whole genome shotgun (WGS) entry which is preliminary data.</text>
</comment>
<feature type="compositionally biased region" description="Basic and acidic residues" evidence="1">
    <location>
        <begin position="1"/>
        <end position="22"/>
    </location>
</feature>
<evidence type="ECO:0000313" key="3">
    <source>
        <dbReference type="Proteomes" id="UP001488805"/>
    </source>
</evidence>
<dbReference type="Proteomes" id="UP001488805">
    <property type="component" value="Unassembled WGS sequence"/>
</dbReference>
<proteinExistence type="predicted"/>
<dbReference type="AlphaFoldDB" id="A0AAW1F121"/>
<sequence>MRVKDGEKDGHKMGGEQDKEAQKGVLYEGPEGRRGKIVGQKAWDAEEKKGDRNNEGWKESGDKRGMEEKEGAAQCELSGAEEALGPRDCWLVYPPLQQASEALPQEKTIKQGGCCSVLIC</sequence>